<evidence type="ECO:0000256" key="6">
    <source>
        <dbReference type="RuleBase" id="RU362125"/>
    </source>
</evidence>
<dbReference type="OrthoDB" id="10254877at2759"/>
<evidence type="ECO:0000256" key="3">
    <source>
        <dbReference type="ARBA" id="ARBA00022630"/>
    </source>
</evidence>
<dbReference type="Gene3D" id="2.40.110.10">
    <property type="entry name" value="Butyryl-CoA Dehydrogenase, subunit A, domain 2"/>
    <property type="match status" value="1"/>
</dbReference>
<evidence type="ECO:0000313" key="12">
    <source>
        <dbReference type="Proteomes" id="UP000177798"/>
    </source>
</evidence>
<evidence type="ECO:0000259" key="10">
    <source>
        <dbReference type="Pfam" id="PF02771"/>
    </source>
</evidence>
<feature type="compositionally biased region" description="Polar residues" evidence="7">
    <location>
        <begin position="8"/>
        <end position="18"/>
    </location>
</feature>
<dbReference type="PANTHER" id="PTHR48083">
    <property type="entry name" value="MEDIUM-CHAIN SPECIFIC ACYL-COA DEHYDROGENASE, MITOCHONDRIAL-RELATED"/>
    <property type="match status" value="1"/>
</dbReference>
<feature type="domain" description="Acyl-CoA dehydrogenase/oxidase N-terminal" evidence="10">
    <location>
        <begin position="45"/>
        <end position="166"/>
    </location>
</feature>
<feature type="region of interest" description="Disordered" evidence="7">
    <location>
        <begin position="1"/>
        <end position="23"/>
    </location>
</feature>
<keyword evidence="4 6" id="KW-0274">FAD</keyword>
<dbReference type="InterPro" id="IPR046373">
    <property type="entry name" value="Acyl-CoA_Oxase/DH_mid-dom_sf"/>
</dbReference>
<evidence type="ECO:0000313" key="11">
    <source>
        <dbReference type="EMBL" id="APA08911.1"/>
    </source>
</evidence>
<dbReference type="GO" id="GO:0050660">
    <property type="term" value="F:flavin adenine dinucleotide binding"/>
    <property type="evidence" value="ECO:0007669"/>
    <property type="project" value="InterPro"/>
</dbReference>
<dbReference type="Pfam" id="PF00441">
    <property type="entry name" value="Acyl-CoA_dh_1"/>
    <property type="match status" value="1"/>
</dbReference>
<dbReference type="InterPro" id="IPR037069">
    <property type="entry name" value="AcylCoA_DH/ox_N_sf"/>
</dbReference>
<dbReference type="SUPFAM" id="SSF47203">
    <property type="entry name" value="Acyl-CoA dehydrogenase C-terminal domain-like"/>
    <property type="match status" value="1"/>
</dbReference>
<sequence length="449" mass="49254">MSIPAITSKESPVSPSNDSAHEPFGCPTPYAEPLWYSRDVSPHYTTSHRKLRAAVRKYVDEEILPYAFDWESAGKVPDTARAWRRHAQLGYLALITGLPDVNLPGDIKFEEWDSWHSLIVTDEISRVAYTGVLWGLGGGNEIGVPPLVNFGTEEQKAKFLPGVANGSIRFCLGITEPDAGSDVANIKTTAIKKDDHYIVNGSKKWITNAIWADYVTAAVRTGGAGAAGISLLIIPLKAEGVSRRMMHNSGVGASGSTFITFDDVKVPVENLLHKENRGFEVIMSNFNAERKTLATSAIRLSRVCAEDAWKHACTRETFGKKLIENPVIRAKFVKMGRMIEPAQAFLEQLTWLIELSRKGGEDNDVRIGGMTAMLKVVSTRCLEKCVREAQQVMGGLGYARGGKGGRIEAISRDVRVMAVGGGSEEILSELAIKEETKDLRRYRSTSSKL</sequence>
<dbReference type="InterPro" id="IPR006091">
    <property type="entry name" value="Acyl-CoA_Oxase/DH_mid-dom"/>
</dbReference>
<dbReference type="AlphaFoldDB" id="A0A1D9Q1U0"/>
<dbReference type="Gene3D" id="1.10.540.10">
    <property type="entry name" value="Acyl-CoA dehydrogenase/oxidase, N-terminal domain"/>
    <property type="match status" value="1"/>
</dbReference>
<dbReference type="OMA" id="WADYCTA"/>
<evidence type="ECO:0000259" key="8">
    <source>
        <dbReference type="Pfam" id="PF00441"/>
    </source>
</evidence>
<name>A0A1D9Q1U0_SCLS1</name>
<dbReference type="InterPro" id="IPR013786">
    <property type="entry name" value="AcylCoA_DH/ox_N"/>
</dbReference>
<dbReference type="PANTHER" id="PTHR48083:SF17">
    <property type="entry name" value="ACYL-COA DEHYDROGENASE (AFU_ORTHOLOGUE AFUA_2G16630)-RELATED"/>
    <property type="match status" value="1"/>
</dbReference>
<comment type="cofactor">
    <cofactor evidence="1 6">
        <name>FAD</name>
        <dbReference type="ChEBI" id="CHEBI:57692"/>
    </cofactor>
</comment>
<evidence type="ECO:0000256" key="7">
    <source>
        <dbReference type="SAM" id="MobiDB-lite"/>
    </source>
</evidence>
<reference evidence="12" key="1">
    <citation type="journal article" date="2017" name="Genome Biol. Evol.">
        <title>The complete genome sequence of the phytopathogenic fungus Sclerotinia sclerotiorum reveals insights into the genome architecture of broad host range pathogens.</title>
        <authorList>
            <person name="Derbyshire M."/>
            <person name="Denton-Giles M."/>
            <person name="Hegedus D."/>
            <person name="Seifbarghy S."/>
            <person name="Rollins J."/>
            <person name="van Kan J."/>
            <person name="Seidl M.F."/>
            <person name="Faino L."/>
            <person name="Mbengue M."/>
            <person name="Navaud O."/>
            <person name="Raffaele S."/>
            <person name="Hammond-Kosack K."/>
            <person name="Heard S."/>
            <person name="Oliver R."/>
        </authorList>
    </citation>
    <scope>NUCLEOTIDE SEQUENCE [LARGE SCALE GENOMIC DNA]</scope>
    <source>
        <strain evidence="12">ATCC 18683 / 1980 / Ss-1</strain>
    </source>
</reference>
<evidence type="ECO:0000256" key="4">
    <source>
        <dbReference type="ARBA" id="ARBA00022827"/>
    </source>
</evidence>
<dbReference type="InterPro" id="IPR009075">
    <property type="entry name" value="AcylCo_DH/oxidase_C"/>
</dbReference>
<dbReference type="InterPro" id="IPR009100">
    <property type="entry name" value="AcylCoA_DH/oxidase_NM_dom_sf"/>
</dbReference>
<dbReference type="Pfam" id="PF02770">
    <property type="entry name" value="Acyl-CoA_dh_M"/>
    <property type="match status" value="1"/>
</dbReference>
<keyword evidence="3 6" id="KW-0285">Flavoprotein</keyword>
<dbReference type="VEuPathDB" id="FungiDB:sscle_04g036810"/>
<dbReference type="Proteomes" id="UP000177798">
    <property type="component" value="Chromosome 4"/>
</dbReference>
<dbReference type="RefSeq" id="XP_001596514.1">
    <property type="nucleotide sequence ID" value="XM_001596464.1"/>
</dbReference>
<protein>
    <recommendedName>
        <fullName evidence="13">Acyl-CoA dehydrogenase</fullName>
    </recommendedName>
</protein>
<feature type="domain" description="Acyl-CoA oxidase/dehydrogenase middle" evidence="9">
    <location>
        <begin position="171"/>
        <end position="264"/>
    </location>
</feature>
<dbReference type="InterPro" id="IPR036250">
    <property type="entry name" value="AcylCo_DH-like_C"/>
</dbReference>
<dbReference type="SUPFAM" id="SSF56645">
    <property type="entry name" value="Acyl-CoA dehydrogenase NM domain-like"/>
    <property type="match status" value="1"/>
</dbReference>
<evidence type="ECO:0000256" key="2">
    <source>
        <dbReference type="ARBA" id="ARBA00009347"/>
    </source>
</evidence>
<feature type="domain" description="Acyl-CoA dehydrogenase/oxidase C-terminal" evidence="8">
    <location>
        <begin position="276"/>
        <end position="430"/>
    </location>
</feature>
<dbReference type="InterPro" id="IPR050741">
    <property type="entry name" value="Acyl-CoA_dehydrogenase"/>
</dbReference>
<organism evidence="11 12">
    <name type="scientific">Sclerotinia sclerotiorum (strain ATCC 18683 / 1980 / Ss-1)</name>
    <name type="common">White mold</name>
    <name type="synonym">Whetzelinia sclerotiorum</name>
    <dbReference type="NCBI Taxonomy" id="665079"/>
    <lineage>
        <taxon>Eukaryota</taxon>
        <taxon>Fungi</taxon>
        <taxon>Dikarya</taxon>
        <taxon>Ascomycota</taxon>
        <taxon>Pezizomycotina</taxon>
        <taxon>Leotiomycetes</taxon>
        <taxon>Helotiales</taxon>
        <taxon>Sclerotiniaceae</taxon>
        <taxon>Sclerotinia</taxon>
    </lineage>
</organism>
<dbReference type="Gene3D" id="1.20.140.10">
    <property type="entry name" value="Butyryl-CoA Dehydrogenase, subunit A, domain 3"/>
    <property type="match status" value="1"/>
</dbReference>
<evidence type="ECO:0000256" key="1">
    <source>
        <dbReference type="ARBA" id="ARBA00001974"/>
    </source>
</evidence>
<evidence type="ECO:0008006" key="13">
    <source>
        <dbReference type="Google" id="ProtNLM"/>
    </source>
</evidence>
<dbReference type="Pfam" id="PF02771">
    <property type="entry name" value="Acyl-CoA_dh_N"/>
    <property type="match status" value="1"/>
</dbReference>
<evidence type="ECO:0000256" key="5">
    <source>
        <dbReference type="ARBA" id="ARBA00023002"/>
    </source>
</evidence>
<comment type="similarity">
    <text evidence="2 6">Belongs to the acyl-CoA dehydrogenase family.</text>
</comment>
<proteinExistence type="inferred from homology"/>
<gene>
    <name evidence="11" type="ORF">sscle_04g036810</name>
</gene>
<keyword evidence="5 6" id="KW-0560">Oxidoreductase</keyword>
<evidence type="ECO:0000259" key="9">
    <source>
        <dbReference type="Pfam" id="PF02770"/>
    </source>
</evidence>
<accession>A0A1D9Q1U0</accession>
<dbReference type="EMBL" id="CP017817">
    <property type="protein sequence ID" value="APA08911.1"/>
    <property type="molecule type" value="Genomic_DNA"/>
</dbReference>
<dbReference type="KEGG" id="ssl:SS1G_02734"/>
<dbReference type="GO" id="GO:0016627">
    <property type="term" value="F:oxidoreductase activity, acting on the CH-CH group of donors"/>
    <property type="evidence" value="ECO:0007669"/>
    <property type="project" value="InterPro"/>
</dbReference>